<keyword evidence="2" id="KW-1185">Reference proteome</keyword>
<dbReference type="Proteomes" id="UP000658278">
    <property type="component" value="Unassembled WGS sequence"/>
</dbReference>
<reference evidence="1" key="1">
    <citation type="submission" date="2021-01" db="EMBL/GenBank/DDBJ databases">
        <title>Modified the classification status of verrucomicrobia.</title>
        <authorList>
            <person name="Feng X."/>
        </authorList>
    </citation>
    <scope>NUCLEOTIDE SEQUENCE</scope>
    <source>
        <strain evidence="1">KCTC 22201</strain>
    </source>
</reference>
<sequence length="174" mass="20077">MVICRGLWLVRGNPEWFLGGVHLRFTEQELAILAEMVTLAASVASWNHKPGSDAGVSAYEAVESKVLEKAKLAGQGDAVEWDEEKRRYQLKIDPNEQTFFQECYDEFRNESFWEELVIRLADRGLIREIGLEAWNRLSEEERRKRTAETEKVLWKEFGQNGIEKLAVIFPSDEG</sequence>
<protein>
    <submittedName>
        <fullName evidence="1">Uncharacterized protein</fullName>
    </submittedName>
</protein>
<proteinExistence type="predicted"/>
<dbReference type="EMBL" id="JAENII010000003">
    <property type="protein sequence ID" value="MBK1826445.1"/>
    <property type="molecule type" value="Genomic_DNA"/>
</dbReference>
<name>A0A934VFD5_9BACT</name>
<comment type="caution">
    <text evidence="1">The sequence shown here is derived from an EMBL/GenBank/DDBJ whole genome shotgun (WGS) entry which is preliminary data.</text>
</comment>
<accession>A0A934VFD5</accession>
<evidence type="ECO:0000313" key="2">
    <source>
        <dbReference type="Proteomes" id="UP000658278"/>
    </source>
</evidence>
<gene>
    <name evidence="1" type="ORF">JIN81_05410</name>
</gene>
<organism evidence="1 2">
    <name type="scientific">Haloferula rosea</name>
    <dbReference type="NCBI Taxonomy" id="490093"/>
    <lineage>
        <taxon>Bacteria</taxon>
        <taxon>Pseudomonadati</taxon>
        <taxon>Verrucomicrobiota</taxon>
        <taxon>Verrucomicrobiia</taxon>
        <taxon>Verrucomicrobiales</taxon>
        <taxon>Verrucomicrobiaceae</taxon>
        <taxon>Haloferula</taxon>
    </lineage>
</organism>
<evidence type="ECO:0000313" key="1">
    <source>
        <dbReference type="EMBL" id="MBK1826445.1"/>
    </source>
</evidence>
<dbReference type="AlphaFoldDB" id="A0A934VFD5"/>